<name>A0ABW5RS17_9BACI</name>
<organism evidence="1 2">
    <name type="scientific">Bacillus seohaeanensis</name>
    <dbReference type="NCBI Taxonomy" id="284580"/>
    <lineage>
        <taxon>Bacteria</taxon>
        <taxon>Bacillati</taxon>
        <taxon>Bacillota</taxon>
        <taxon>Bacilli</taxon>
        <taxon>Bacillales</taxon>
        <taxon>Bacillaceae</taxon>
        <taxon>Bacillus</taxon>
    </lineage>
</organism>
<evidence type="ECO:0000313" key="2">
    <source>
        <dbReference type="Proteomes" id="UP001597506"/>
    </source>
</evidence>
<dbReference type="Proteomes" id="UP001597506">
    <property type="component" value="Unassembled WGS sequence"/>
</dbReference>
<proteinExistence type="predicted"/>
<dbReference type="EMBL" id="JBHUMF010000030">
    <property type="protein sequence ID" value="MFD2681485.1"/>
    <property type="molecule type" value="Genomic_DNA"/>
</dbReference>
<reference evidence="2" key="1">
    <citation type="journal article" date="2019" name="Int. J. Syst. Evol. Microbiol.">
        <title>The Global Catalogue of Microorganisms (GCM) 10K type strain sequencing project: providing services to taxonomists for standard genome sequencing and annotation.</title>
        <authorList>
            <consortium name="The Broad Institute Genomics Platform"/>
            <consortium name="The Broad Institute Genome Sequencing Center for Infectious Disease"/>
            <person name="Wu L."/>
            <person name="Ma J."/>
        </authorList>
    </citation>
    <scope>NUCLEOTIDE SEQUENCE [LARGE SCALE GENOMIC DNA]</scope>
    <source>
        <strain evidence="2">KCTC 3913</strain>
    </source>
</reference>
<protein>
    <submittedName>
        <fullName evidence="1">Uncharacterized protein</fullName>
    </submittedName>
</protein>
<accession>A0ABW5RS17</accession>
<keyword evidence="2" id="KW-1185">Reference proteome</keyword>
<comment type="caution">
    <text evidence="1">The sequence shown here is derived from an EMBL/GenBank/DDBJ whole genome shotgun (WGS) entry which is preliminary data.</text>
</comment>
<sequence>MYLSTYESQAIPAIHAFWADHCHVEQTFRNVLVKYFTEEWSDKIDLTRPITKHPATKKKEFTLYSVLDILTDFILASGQVAEREQEYPVANADKRARQSAEIRHHEYSLVLDEEHPNNDDDYRTPPYSIEESSLPAADHVMEVLFADSCCEKVEELQDLIAHVKQYPYFYVATYAEEMPEKNRDRKKAEKSIKALDVNRVRECKVCGGAFYAHDLRRRVCDIQKYPKSQDSACEVKNHRNREKNRYLAQKKAII</sequence>
<evidence type="ECO:0000313" key="1">
    <source>
        <dbReference type="EMBL" id="MFD2681485.1"/>
    </source>
</evidence>
<dbReference type="RefSeq" id="WP_377935740.1">
    <property type="nucleotide sequence ID" value="NZ_JBHUMF010000030.1"/>
</dbReference>
<gene>
    <name evidence="1" type="ORF">ACFSUL_12085</name>
</gene>